<evidence type="ECO:0000259" key="2">
    <source>
        <dbReference type="Pfam" id="PF07883"/>
    </source>
</evidence>
<reference evidence="4 6" key="2">
    <citation type="submission" date="2018-06" db="EMBL/GenBank/DDBJ databases">
        <authorList>
            <consortium name="Pathogen Informatics"/>
            <person name="Doyle S."/>
        </authorList>
    </citation>
    <scope>NUCLEOTIDE SEQUENCE [LARGE SCALE GENOMIC DNA]</scope>
    <source>
        <strain evidence="4 6">NCTC13560</strain>
    </source>
</reference>
<feature type="chain" id="PRO_5016996434" evidence="1">
    <location>
        <begin position="27"/>
        <end position="169"/>
    </location>
</feature>
<evidence type="ECO:0000256" key="1">
    <source>
        <dbReference type="SAM" id="SignalP"/>
    </source>
</evidence>
<evidence type="ECO:0000313" key="4">
    <source>
        <dbReference type="EMBL" id="SUX45090.1"/>
    </source>
</evidence>
<evidence type="ECO:0000313" key="6">
    <source>
        <dbReference type="Proteomes" id="UP000255231"/>
    </source>
</evidence>
<dbReference type="Gene3D" id="2.60.120.10">
    <property type="entry name" value="Jelly Rolls"/>
    <property type="match status" value="1"/>
</dbReference>
<reference evidence="3 5" key="1">
    <citation type="submission" date="2017-01" db="EMBL/GenBank/DDBJ databases">
        <authorList>
            <person name="Varghese N."/>
            <person name="Submissions S."/>
        </authorList>
    </citation>
    <scope>NUCLEOTIDE SEQUENCE [LARGE SCALE GENOMIC DNA]</scope>
    <source>
        <strain evidence="3 5">ATCC 27950</strain>
    </source>
</reference>
<dbReference type="CDD" id="cd02233">
    <property type="entry name" value="cupin_HNL-like"/>
    <property type="match status" value="1"/>
</dbReference>
<dbReference type="EMBL" id="FTMF01000002">
    <property type="protein sequence ID" value="SIQ01469.1"/>
    <property type="molecule type" value="Genomic_DNA"/>
</dbReference>
<evidence type="ECO:0000313" key="5">
    <source>
        <dbReference type="Proteomes" id="UP000185725"/>
    </source>
</evidence>
<keyword evidence="1" id="KW-0732">Signal</keyword>
<protein>
    <submittedName>
        <fullName evidence="3">4-carboxymuconolactone decarboxylase</fullName>
    </submittedName>
    <submittedName>
        <fullName evidence="4">Cupin domain</fullName>
    </submittedName>
</protein>
<dbReference type="InterPro" id="IPR047263">
    <property type="entry name" value="HNL-like_cupin"/>
</dbReference>
<dbReference type="Proteomes" id="UP000255231">
    <property type="component" value="Unassembled WGS sequence"/>
</dbReference>
<name>A0A381FEX6_9FLAO</name>
<feature type="signal peptide" evidence="1">
    <location>
        <begin position="1"/>
        <end position="26"/>
    </location>
</feature>
<sequence>MKIFKFNHKILLLCALVLITVMSCNNKNQEKMNKENTTGLFPKGDQLPNEWFTGNAFLSPLVAKDKNNEFSAGAVTFEIGARTNWHIHPKGQVLIVTEGSGFYQEKGKPAQIIKKGDVVNIPENVEHWHGASDKTSMTHIAITNFKEDVQVTWLKPVTDEEFNQVNNEQ</sequence>
<dbReference type="EMBL" id="UFVS01000001">
    <property type="protein sequence ID" value="SUX45090.1"/>
    <property type="molecule type" value="Genomic_DNA"/>
</dbReference>
<dbReference type="PROSITE" id="PS51257">
    <property type="entry name" value="PROKAR_LIPOPROTEIN"/>
    <property type="match status" value="1"/>
</dbReference>
<accession>A0A381FEX6</accession>
<proteinExistence type="predicted"/>
<dbReference type="PANTHER" id="PTHR43698:SF1">
    <property type="entry name" value="BLL4564 PROTEIN"/>
    <property type="match status" value="1"/>
</dbReference>
<organism evidence="4 6">
    <name type="scientific">Chryseobacterium indoltheticum</name>
    <dbReference type="NCBI Taxonomy" id="254"/>
    <lineage>
        <taxon>Bacteria</taxon>
        <taxon>Pseudomonadati</taxon>
        <taxon>Bacteroidota</taxon>
        <taxon>Flavobacteriia</taxon>
        <taxon>Flavobacteriales</taxon>
        <taxon>Weeksellaceae</taxon>
        <taxon>Chryseobacterium group</taxon>
        <taxon>Chryseobacterium</taxon>
    </lineage>
</organism>
<dbReference type="PANTHER" id="PTHR43698">
    <property type="entry name" value="RIBD C-TERMINAL DOMAIN CONTAINING PROTEIN"/>
    <property type="match status" value="1"/>
</dbReference>
<feature type="domain" description="Cupin type-2" evidence="2">
    <location>
        <begin position="75"/>
        <end position="138"/>
    </location>
</feature>
<evidence type="ECO:0000313" key="3">
    <source>
        <dbReference type="EMBL" id="SIQ01469.1"/>
    </source>
</evidence>
<dbReference type="AlphaFoldDB" id="A0A381FEX6"/>
<keyword evidence="5" id="KW-1185">Reference proteome</keyword>
<dbReference type="Proteomes" id="UP000185725">
    <property type="component" value="Unassembled WGS sequence"/>
</dbReference>
<gene>
    <name evidence="4" type="ORF">NCTC13560_02883</name>
    <name evidence="3" type="ORF">SAMN05421682_10215</name>
</gene>
<dbReference type="InterPro" id="IPR011051">
    <property type="entry name" value="RmlC_Cupin_sf"/>
</dbReference>
<dbReference type="InterPro" id="IPR014710">
    <property type="entry name" value="RmlC-like_jellyroll"/>
</dbReference>
<dbReference type="SUPFAM" id="SSF51182">
    <property type="entry name" value="RmlC-like cupins"/>
    <property type="match status" value="1"/>
</dbReference>
<dbReference type="InterPro" id="IPR013096">
    <property type="entry name" value="Cupin_2"/>
</dbReference>
<dbReference type="Pfam" id="PF07883">
    <property type="entry name" value="Cupin_2"/>
    <property type="match status" value="1"/>
</dbReference>